<dbReference type="EMBL" id="MDYO01000002">
    <property type="protein sequence ID" value="OQE02499.1"/>
    <property type="molecule type" value="Genomic_DNA"/>
</dbReference>
<protein>
    <recommendedName>
        <fullName evidence="2">Serine hydrolase domain-containing protein</fullName>
    </recommendedName>
</protein>
<dbReference type="STRING" id="60172.A0A1V6RM47"/>
<dbReference type="GO" id="GO:0016787">
    <property type="term" value="F:hydrolase activity"/>
    <property type="evidence" value="ECO:0007669"/>
    <property type="project" value="UniProtKB-KW"/>
</dbReference>
<gene>
    <name evidence="3" type="ORF">PENSOL_c002G09388</name>
</gene>
<dbReference type="Gene3D" id="3.40.50.1820">
    <property type="entry name" value="alpha/beta hydrolase"/>
    <property type="match status" value="1"/>
</dbReference>
<dbReference type="GO" id="GO:0005737">
    <property type="term" value="C:cytoplasm"/>
    <property type="evidence" value="ECO:0007669"/>
    <property type="project" value="TreeGrafter"/>
</dbReference>
<organism evidence="3 4">
    <name type="scientific">Penicillium solitum</name>
    <dbReference type="NCBI Taxonomy" id="60172"/>
    <lineage>
        <taxon>Eukaryota</taxon>
        <taxon>Fungi</taxon>
        <taxon>Dikarya</taxon>
        <taxon>Ascomycota</taxon>
        <taxon>Pezizomycotina</taxon>
        <taxon>Eurotiomycetes</taxon>
        <taxon>Eurotiomycetidae</taxon>
        <taxon>Eurotiales</taxon>
        <taxon>Aspergillaceae</taxon>
        <taxon>Penicillium</taxon>
    </lineage>
</organism>
<dbReference type="Proteomes" id="UP000191612">
    <property type="component" value="Unassembled WGS sequence"/>
</dbReference>
<dbReference type="InterPro" id="IPR029058">
    <property type="entry name" value="AB_hydrolase_fold"/>
</dbReference>
<feature type="domain" description="Serine hydrolase" evidence="2">
    <location>
        <begin position="2"/>
        <end position="235"/>
    </location>
</feature>
<dbReference type="Pfam" id="PF03959">
    <property type="entry name" value="FSH1"/>
    <property type="match status" value="1"/>
</dbReference>
<dbReference type="SUPFAM" id="SSF53474">
    <property type="entry name" value="alpha/beta-Hydrolases"/>
    <property type="match status" value="1"/>
</dbReference>
<reference evidence="4" key="1">
    <citation type="journal article" date="2017" name="Nat. Microbiol.">
        <title>Global analysis of biosynthetic gene clusters reveals vast potential of secondary metabolite production in Penicillium species.</title>
        <authorList>
            <person name="Nielsen J.C."/>
            <person name="Grijseels S."/>
            <person name="Prigent S."/>
            <person name="Ji B."/>
            <person name="Dainat J."/>
            <person name="Nielsen K.F."/>
            <person name="Frisvad J.C."/>
            <person name="Workman M."/>
            <person name="Nielsen J."/>
        </authorList>
    </citation>
    <scope>NUCLEOTIDE SEQUENCE [LARGE SCALE GENOMIC DNA]</scope>
    <source>
        <strain evidence="4">IBT 29525</strain>
    </source>
</reference>
<dbReference type="GO" id="GO:0017000">
    <property type="term" value="P:antibiotic biosynthetic process"/>
    <property type="evidence" value="ECO:0007669"/>
    <property type="project" value="UniProtKB-ARBA"/>
</dbReference>
<accession>A0A1V6RM47</accession>
<dbReference type="PANTHER" id="PTHR48070">
    <property type="entry name" value="ESTERASE OVCA2"/>
    <property type="match status" value="1"/>
</dbReference>
<name>A0A1V6RM47_9EURO</name>
<dbReference type="PANTHER" id="PTHR48070:SF4">
    <property type="entry name" value="ESTERASE ALNB"/>
    <property type="match status" value="1"/>
</dbReference>
<proteinExistence type="predicted"/>
<evidence type="ECO:0000256" key="1">
    <source>
        <dbReference type="ARBA" id="ARBA00022801"/>
    </source>
</evidence>
<evidence type="ECO:0000313" key="3">
    <source>
        <dbReference type="EMBL" id="OQE02499.1"/>
    </source>
</evidence>
<evidence type="ECO:0000259" key="2">
    <source>
        <dbReference type="Pfam" id="PF03959"/>
    </source>
</evidence>
<comment type="caution">
    <text evidence="3">The sequence shown here is derived from an EMBL/GenBank/DDBJ whole genome shotgun (WGS) entry which is preliminary data.</text>
</comment>
<dbReference type="AlphaFoldDB" id="A0A1V6RM47"/>
<dbReference type="InterPro" id="IPR050593">
    <property type="entry name" value="LovG"/>
</dbReference>
<keyword evidence="4" id="KW-1185">Reference proteome</keyword>
<dbReference type="InterPro" id="IPR005645">
    <property type="entry name" value="FSH-like_dom"/>
</dbReference>
<dbReference type="GO" id="GO:0019748">
    <property type="term" value="P:secondary metabolic process"/>
    <property type="evidence" value="ECO:0007669"/>
    <property type="project" value="TreeGrafter"/>
</dbReference>
<sequence length="258" mass="27963">MKFLCLYGGGTGEELFKEQLEPLSAALSAEYQVQFQYVKLLHEIPFVSADLAAYAGPGPYLRYVEYPQEATVPGLLQETNGTGVGSAEQVWRGAFDWFYPKGLDEQRQFKESIGRSVGYLNDIIDQDGPFDGLIGYCEGASIGAALIFDRLTRQVPNPFKCALFYGGYAPYVSNGSKFVLADEIGTVFHFPTCHVIGSDDPMIDGCTTLLNLCDSAQATVVEGGAGHLMPQDSFAIQAVNDAFCKLVETAVAGYSVKV</sequence>
<keyword evidence="1" id="KW-0378">Hydrolase</keyword>
<dbReference type="GO" id="GO:0005634">
    <property type="term" value="C:nucleus"/>
    <property type="evidence" value="ECO:0007669"/>
    <property type="project" value="TreeGrafter"/>
</dbReference>
<dbReference type="GO" id="GO:0072330">
    <property type="term" value="P:monocarboxylic acid biosynthetic process"/>
    <property type="evidence" value="ECO:0007669"/>
    <property type="project" value="UniProtKB-ARBA"/>
</dbReference>
<evidence type="ECO:0000313" key="4">
    <source>
        <dbReference type="Proteomes" id="UP000191612"/>
    </source>
</evidence>